<keyword evidence="3" id="KW-1185">Reference proteome</keyword>
<proteinExistence type="predicted"/>
<comment type="caution">
    <text evidence="2">The sequence shown here is derived from an EMBL/GenBank/DDBJ whole genome shotgun (WGS) entry which is preliminary data.</text>
</comment>
<evidence type="ECO:0000313" key="2">
    <source>
        <dbReference type="EMBL" id="GGF97720.1"/>
    </source>
</evidence>
<dbReference type="InterPro" id="IPR027275">
    <property type="entry name" value="PRC-brl_dom"/>
</dbReference>
<sequence>MLFSEAKGRKIVSTTSADTVGKVHGFVVDADTRSVLALNVKKADSGDTLTWSNIAGFGTDAVTVTGAEQISAADADVEAKSGKDKAILGKRVLSTGGAELGSVKDVEFDSSTGSITSIVLESSSVPGAGLIGIGSYAVVVDKG</sequence>
<dbReference type="AlphaFoldDB" id="A0A917CTB5"/>
<dbReference type="Pfam" id="PF05239">
    <property type="entry name" value="PRC"/>
    <property type="match status" value="1"/>
</dbReference>
<evidence type="ECO:0000259" key="1">
    <source>
        <dbReference type="Pfam" id="PF05239"/>
    </source>
</evidence>
<protein>
    <recommendedName>
        <fullName evidence="1">PRC-barrel domain-containing protein</fullName>
    </recommendedName>
</protein>
<name>A0A917CTB5_9NOCA</name>
<reference evidence="2" key="2">
    <citation type="submission" date="2020-09" db="EMBL/GenBank/DDBJ databases">
        <authorList>
            <person name="Sun Q."/>
            <person name="Sedlacek I."/>
        </authorList>
    </citation>
    <scope>NUCLEOTIDE SEQUENCE</scope>
    <source>
        <strain evidence="2">CCM 7905</strain>
    </source>
</reference>
<reference evidence="2" key="1">
    <citation type="journal article" date="2014" name="Int. J. Syst. Evol. Microbiol.">
        <title>Complete genome sequence of Corynebacterium casei LMG S-19264T (=DSM 44701T), isolated from a smear-ripened cheese.</title>
        <authorList>
            <consortium name="US DOE Joint Genome Institute (JGI-PGF)"/>
            <person name="Walter F."/>
            <person name="Albersmeier A."/>
            <person name="Kalinowski J."/>
            <person name="Ruckert C."/>
        </authorList>
    </citation>
    <scope>NUCLEOTIDE SEQUENCE</scope>
    <source>
        <strain evidence="2">CCM 7905</strain>
    </source>
</reference>
<dbReference type="RefSeq" id="WP_188543505.1">
    <property type="nucleotide sequence ID" value="NZ_BMCU01000001.1"/>
</dbReference>
<feature type="domain" description="PRC-barrel" evidence="1">
    <location>
        <begin position="87"/>
        <end position="127"/>
    </location>
</feature>
<dbReference type="Gene3D" id="2.30.30.240">
    <property type="entry name" value="PRC-barrel domain"/>
    <property type="match status" value="1"/>
</dbReference>
<dbReference type="InterPro" id="IPR011033">
    <property type="entry name" value="PRC_barrel-like_sf"/>
</dbReference>
<evidence type="ECO:0000313" key="3">
    <source>
        <dbReference type="Proteomes" id="UP000654257"/>
    </source>
</evidence>
<dbReference type="Proteomes" id="UP000654257">
    <property type="component" value="Unassembled WGS sequence"/>
</dbReference>
<dbReference type="EMBL" id="BMCU01000001">
    <property type="protein sequence ID" value="GGF97720.1"/>
    <property type="molecule type" value="Genomic_DNA"/>
</dbReference>
<gene>
    <name evidence="2" type="ORF">GCM10007304_09560</name>
</gene>
<dbReference type="SUPFAM" id="SSF50346">
    <property type="entry name" value="PRC-barrel domain"/>
    <property type="match status" value="1"/>
</dbReference>
<accession>A0A917CTB5</accession>
<organism evidence="2 3">
    <name type="scientific">Rhodococcoides trifolii</name>
    <dbReference type="NCBI Taxonomy" id="908250"/>
    <lineage>
        <taxon>Bacteria</taxon>
        <taxon>Bacillati</taxon>
        <taxon>Actinomycetota</taxon>
        <taxon>Actinomycetes</taxon>
        <taxon>Mycobacteriales</taxon>
        <taxon>Nocardiaceae</taxon>
        <taxon>Rhodococcoides</taxon>
    </lineage>
</organism>